<keyword evidence="3" id="KW-1185">Reference proteome</keyword>
<proteinExistence type="predicted"/>
<reference evidence="2" key="1">
    <citation type="submission" date="2020-09" db="EMBL/GenBank/DDBJ databases">
        <title>Pelagicoccus enzymogenes sp. nov. with an EPS production, isolated from marine sediment.</title>
        <authorList>
            <person name="Feng X."/>
        </authorList>
    </citation>
    <scope>NUCLEOTIDE SEQUENCE</scope>
    <source>
        <strain evidence="2">NFK12</strain>
    </source>
</reference>
<evidence type="ECO:0000313" key="3">
    <source>
        <dbReference type="Proteomes" id="UP000622317"/>
    </source>
</evidence>
<organism evidence="2 3">
    <name type="scientific">Pelagicoccus enzymogenes</name>
    <dbReference type="NCBI Taxonomy" id="2773457"/>
    <lineage>
        <taxon>Bacteria</taxon>
        <taxon>Pseudomonadati</taxon>
        <taxon>Verrucomicrobiota</taxon>
        <taxon>Opitutia</taxon>
        <taxon>Puniceicoccales</taxon>
        <taxon>Pelagicoccaceae</taxon>
        <taxon>Pelagicoccus</taxon>
    </lineage>
</organism>
<dbReference type="RefSeq" id="WP_191618507.1">
    <property type="nucleotide sequence ID" value="NZ_JACYFG010000041.1"/>
</dbReference>
<accession>A0A927FAP0</accession>
<dbReference type="Gene3D" id="3.40.50.720">
    <property type="entry name" value="NAD(P)-binding Rossmann-like Domain"/>
    <property type="match status" value="1"/>
</dbReference>
<name>A0A927FAP0_9BACT</name>
<evidence type="ECO:0000259" key="1">
    <source>
        <dbReference type="Pfam" id="PF01370"/>
    </source>
</evidence>
<protein>
    <submittedName>
        <fullName evidence="2">SDR family oxidoreductase</fullName>
    </submittedName>
</protein>
<gene>
    <name evidence="2" type="ORF">IEN85_18025</name>
</gene>
<dbReference type="Pfam" id="PF01370">
    <property type="entry name" value="Epimerase"/>
    <property type="match status" value="1"/>
</dbReference>
<comment type="caution">
    <text evidence="2">The sequence shown here is derived from an EMBL/GenBank/DDBJ whole genome shotgun (WGS) entry which is preliminary data.</text>
</comment>
<dbReference type="SUPFAM" id="SSF51735">
    <property type="entry name" value="NAD(P)-binding Rossmann-fold domains"/>
    <property type="match status" value="1"/>
</dbReference>
<dbReference type="EMBL" id="JACYFG010000041">
    <property type="protein sequence ID" value="MBD5781404.1"/>
    <property type="molecule type" value="Genomic_DNA"/>
</dbReference>
<feature type="domain" description="NAD-dependent epimerase/dehydratase" evidence="1">
    <location>
        <begin position="3"/>
        <end position="228"/>
    </location>
</feature>
<dbReference type="InterPro" id="IPR036291">
    <property type="entry name" value="NAD(P)-bd_dom_sf"/>
</dbReference>
<dbReference type="InterPro" id="IPR050177">
    <property type="entry name" value="Lipid_A_modif_metabolic_enz"/>
</dbReference>
<sequence>MKILVTGSCGYVGTRLVPSLLEQGHQVVGVDTMWFGNFLEDHPQLTLLEADVRNIDDIPMDGVDAVIHLANIANDPCSDLNSKLNWEVNALATKFLVEKAIDSGAKQFIFASSGSVYGVKEEPEVTEDLSLVPISDYNKTKMVSERVLLSYADEIAIQIIRPATVCGYSPRMRLDLSVNILTMLAVTNGNITVFGGDQTRPNIHILDMIGVYHHFLAHPEFTGIYNAGFENLSIMEIAERAAAKTEAKITVTPSNDPRSYRLSSKKLLATGFVQKYGVDTAIDEVIELFKDGTLENKDEFHNIKAMKKLGLDKGA</sequence>
<dbReference type="PANTHER" id="PTHR43245">
    <property type="entry name" value="BIFUNCTIONAL POLYMYXIN RESISTANCE PROTEIN ARNA"/>
    <property type="match status" value="1"/>
</dbReference>
<dbReference type="InterPro" id="IPR001509">
    <property type="entry name" value="Epimerase_deHydtase"/>
</dbReference>
<dbReference type="AlphaFoldDB" id="A0A927FAP0"/>
<dbReference type="CDD" id="cd08946">
    <property type="entry name" value="SDR_e"/>
    <property type="match status" value="1"/>
</dbReference>
<dbReference type="Proteomes" id="UP000622317">
    <property type="component" value="Unassembled WGS sequence"/>
</dbReference>
<evidence type="ECO:0000313" key="2">
    <source>
        <dbReference type="EMBL" id="MBD5781404.1"/>
    </source>
</evidence>
<dbReference type="PANTHER" id="PTHR43245:SF23">
    <property type="entry name" value="NAD(P)-BINDING DOMAIN-CONTAINING PROTEIN"/>
    <property type="match status" value="1"/>
</dbReference>